<dbReference type="Pfam" id="PF03781">
    <property type="entry name" value="FGE-sulfatase"/>
    <property type="match status" value="1"/>
</dbReference>
<dbReference type="InterPro" id="IPR042095">
    <property type="entry name" value="SUMF_sf"/>
</dbReference>
<keyword evidence="3" id="KW-1185">Reference proteome</keyword>
<dbReference type="InterPro" id="IPR005532">
    <property type="entry name" value="SUMF_dom"/>
</dbReference>
<dbReference type="PANTHER" id="PTHR23150:SF19">
    <property type="entry name" value="FORMYLGLYCINE-GENERATING ENZYME"/>
    <property type="match status" value="1"/>
</dbReference>
<gene>
    <name evidence="2" type="ORF">NITGR_60004</name>
</gene>
<dbReference type="EMBL" id="CAQJ01000066">
    <property type="protein sequence ID" value="CCQ91212.1"/>
    <property type="molecule type" value="Genomic_DNA"/>
</dbReference>
<dbReference type="GO" id="GO:0120147">
    <property type="term" value="F:formylglycine-generating oxidase activity"/>
    <property type="evidence" value="ECO:0007669"/>
    <property type="project" value="TreeGrafter"/>
</dbReference>
<accession>M1YZS0</accession>
<reference evidence="2 3" key="1">
    <citation type="journal article" date="2013" name="Front. Microbiol.">
        <title>The genome of Nitrospina gracilis illuminates the metabolism and evolution of the major marine nitrite oxidizer.</title>
        <authorList>
            <person name="Luecker S."/>
            <person name="Nowka B."/>
            <person name="Rattei T."/>
            <person name="Spieck E."/>
            <person name="and Daims H."/>
        </authorList>
    </citation>
    <scope>NUCLEOTIDE SEQUENCE [LARGE SCALE GENOMIC DNA]</scope>
    <source>
        <strain evidence="2 3">3/211</strain>
    </source>
</reference>
<dbReference type="InParanoid" id="M1YZS0"/>
<feature type="domain" description="Sulfatase-modifying factor enzyme-like" evidence="1">
    <location>
        <begin position="19"/>
        <end position="202"/>
    </location>
</feature>
<sequence length="205" mass="23319">MKALAADPVSAQEKEETVEGMKLIPAGPFTAGPPHKPRTVELKAFYIDIHEVTQSEYERVIGQNPSFFKDPNRPVEKVDWFEAREFCLQTGRRLPTEWEWEKAAKAGTVTSYYWGEASADAHAWYKENADKQTHPVGQKPPNAFGLYDMAGNVWEWTASDHENGGKVQRGGSWRNGKETLQTAYRILSLPHYQYHYVGFRCALTP</sequence>
<dbReference type="HOGENOM" id="CLU_012431_0_2_0"/>
<dbReference type="PANTHER" id="PTHR23150">
    <property type="entry name" value="SULFATASE MODIFYING FACTOR 1, 2"/>
    <property type="match status" value="1"/>
</dbReference>
<evidence type="ECO:0000313" key="2">
    <source>
        <dbReference type="EMBL" id="CCQ91212.1"/>
    </source>
</evidence>
<organism evidence="2 3">
    <name type="scientific">Nitrospina gracilis (strain 3/211)</name>
    <dbReference type="NCBI Taxonomy" id="1266370"/>
    <lineage>
        <taxon>Bacteria</taxon>
        <taxon>Pseudomonadati</taxon>
        <taxon>Nitrospinota/Tectimicrobiota group</taxon>
        <taxon>Nitrospinota</taxon>
        <taxon>Nitrospinia</taxon>
        <taxon>Nitrospinales</taxon>
        <taxon>Nitrospinaceae</taxon>
        <taxon>Nitrospina</taxon>
    </lineage>
</organism>
<dbReference type="Proteomes" id="UP000011704">
    <property type="component" value="Unassembled WGS sequence"/>
</dbReference>
<dbReference type="AlphaFoldDB" id="M1YZS0"/>
<proteinExistence type="predicted"/>
<name>M1YZS0_NITG3</name>
<dbReference type="InterPro" id="IPR016187">
    <property type="entry name" value="CTDL_fold"/>
</dbReference>
<comment type="caution">
    <text evidence="2">The sequence shown here is derived from an EMBL/GenBank/DDBJ whole genome shotgun (WGS) entry which is preliminary data.</text>
</comment>
<protein>
    <recommendedName>
        <fullName evidence="1">Sulfatase-modifying factor enzyme-like domain-containing protein</fullName>
    </recommendedName>
</protein>
<dbReference type="InterPro" id="IPR051043">
    <property type="entry name" value="Sulfatase_Mod_Factor_Kinase"/>
</dbReference>
<dbReference type="SUPFAM" id="SSF56436">
    <property type="entry name" value="C-type lectin-like"/>
    <property type="match status" value="1"/>
</dbReference>
<dbReference type="Gene3D" id="3.90.1580.10">
    <property type="entry name" value="paralog of FGE (formylglycine-generating enzyme)"/>
    <property type="match status" value="1"/>
</dbReference>
<evidence type="ECO:0000313" key="3">
    <source>
        <dbReference type="Proteomes" id="UP000011704"/>
    </source>
</evidence>
<evidence type="ECO:0000259" key="1">
    <source>
        <dbReference type="Pfam" id="PF03781"/>
    </source>
</evidence>
<dbReference type="STRING" id="1266370.NITGR_60004"/>